<dbReference type="RefSeq" id="WP_106596245.1">
    <property type="nucleotide sequence ID" value="NZ_PYAS01000007.1"/>
</dbReference>
<proteinExistence type="predicted"/>
<dbReference type="PRINTS" id="PR00778">
    <property type="entry name" value="HTHARSR"/>
</dbReference>
<accession>A0A2P8G181</accession>
<dbReference type="NCBIfam" id="NF033788">
    <property type="entry name" value="HTH_metalloreg"/>
    <property type="match status" value="1"/>
</dbReference>
<dbReference type="Gene3D" id="1.10.10.10">
    <property type="entry name" value="Winged helix-like DNA-binding domain superfamily/Winged helix DNA-binding domain"/>
    <property type="match status" value="1"/>
</dbReference>
<evidence type="ECO:0000313" key="3">
    <source>
        <dbReference type="EMBL" id="PSL27740.1"/>
    </source>
</evidence>
<dbReference type="InterPro" id="IPR036390">
    <property type="entry name" value="WH_DNA-bd_sf"/>
</dbReference>
<dbReference type="PANTHER" id="PTHR43031">
    <property type="entry name" value="FAD-DEPENDENT OXIDOREDUCTASE"/>
    <property type="match status" value="1"/>
</dbReference>
<dbReference type="InterPro" id="IPR001763">
    <property type="entry name" value="Rhodanese-like_dom"/>
</dbReference>
<dbReference type="SUPFAM" id="SSF52821">
    <property type="entry name" value="Rhodanese/Cell cycle control phosphatase"/>
    <property type="match status" value="1"/>
</dbReference>
<dbReference type="InterPro" id="IPR036388">
    <property type="entry name" value="WH-like_DNA-bd_sf"/>
</dbReference>
<dbReference type="SUPFAM" id="SSF46785">
    <property type="entry name" value="Winged helix' DNA-binding domain"/>
    <property type="match status" value="1"/>
</dbReference>
<feature type="domain" description="Rhodanese" evidence="1">
    <location>
        <begin position="130"/>
        <end position="219"/>
    </location>
</feature>
<dbReference type="CDD" id="cd00158">
    <property type="entry name" value="RHOD"/>
    <property type="match status" value="1"/>
</dbReference>
<dbReference type="PROSITE" id="PS50987">
    <property type="entry name" value="HTH_ARSR_2"/>
    <property type="match status" value="1"/>
</dbReference>
<dbReference type="CDD" id="cd00090">
    <property type="entry name" value="HTH_ARSR"/>
    <property type="match status" value="1"/>
</dbReference>
<dbReference type="PROSITE" id="PS50206">
    <property type="entry name" value="RHODANESE_3"/>
    <property type="match status" value="1"/>
</dbReference>
<sequence length="219" mass="24865">MKKQEFKSRIYTELAMLAKAMSNPHRLQIIDLLAQGSRTVEEIADQLSISIANTSQHLQVLKGANLVAVDKQGHYAHYRLANDQVLGSWHGLRDLGINRMAEIDRTLREFREERDSFASVSINELLEKINLDNVLILDVRPHKEYNAGHISGAISIPIDELPQQLANWPKDKETIVYCRGPFCVFADDAVQMLSQKGIPVRRLEEGFPDWKLRNLPVGV</sequence>
<protein>
    <submittedName>
        <fullName evidence="3">ArsR family transcriptional regulator</fullName>
    </submittedName>
</protein>
<name>A0A2P8G181_9BACT</name>
<comment type="caution">
    <text evidence="3">The sequence shown here is derived from an EMBL/GenBank/DDBJ whole genome shotgun (WGS) entry which is preliminary data.</text>
</comment>
<organism evidence="3 4">
    <name type="scientific">Dyadobacter jiangsuensis</name>
    <dbReference type="NCBI Taxonomy" id="1591085"/>
    <lineage>
        <taxon>Bacteria</taxon>
        <taxon>Pseudomonadati</taxon>
        <taxon>Bacteroidota</taxon>
        <taxon>Cytophagia</taxon>
        <taxon>Cytophagales</taxon>
        <taxon>Spirosomataceae</taxon>
        <taxon>Dyadobacter</taxon>
    </lineage>
</organism>
<dbReference type="Pfam" id="PF00581">
    <property type="entry name" value="Rhodanese"/>
    <property type="match status" value="1"/>
</dbReference>
<evidence type="ECO:0000259" key="1">
    <source>
        <dbReference type="PROSITE" id="PS50206"/>
    </source>
</evidence>
<dbReference type="SMART" id="SM00450">
    <property type="entry name" value="RHOD"/>
    <property type="match status" value="1"/>
</dbReference>
<dbReference type="Proteomes" id="UP000241964">
    <property type="component" value="Unassembled WGS sequence"/>
</dbReference>
<dbReference type="Gene3D" id="3.40.250.10">
    <property type="entry name" value="Rhodanese-like domain"/>
    <property type="match status" value="1"/>
</dbReference>
<dbReference type="GO" id="GO:0003700">
    <property type="term" value="F:DNA-binding transcription factor activity"/>
    <property type="evidence" value="ECO:0007669"/>
    <property type="project" value="InterPro"/>
</dbReference>
<feature type="domain" description="HTH arsR-type" evidence="2">
    <location>
        <begin position="6"/>
        <end position="100"/>
    </location>
</feature>
<dbReference type="InterPro" id="IPR036873">
    <property type="entry name" value="Rhodanese-like_dom_sf"/>
</dbReference>
<dbReference type="EMBL" id="PYAS01000007">
    <property type="protein sequence ID" value="PSL27740.1"/>
    <property type="molecule type" value="Genomic_DNA"/>
</dbReference>
<dbReference type="InterPro" id="IPR001845">
    <property type="entry name" value="HTH_ArsR_DNA-bd_dom"/>
</dbReference>
<dbReference type="InterPro" id="IPR050229">
    <property type="entry name" value="GlpE_sulfurtransferase"/>
</dbReference>
<dbReference type="PANTHER" id="PTHR43031:SF1">
    <property type="entry name" value="PYRIDINE NUCLEOTIDE-DISULPHIDE OXIDOREDUCTASE"/>
    <property type="match status" value="1"/>
</dbReference>
<dbReference type="InterPro" id="IPR011991">
    <property type="entry name" value="ArsR-like_HTH"/>
</dbReference>
<reference evidence="3 4" key="1">
    <citation type="submission" date="2018-03" db="EMBL/GenBank/DDBJ databases">
        <title>Genomic Encyclopedia of Archaeal and Bacterial Type Strains, Phase II (KMG-II): from individual species to whole genera.</title>
        <authorList>
            <person name="Goeker M."/>
        </authorList>
    </citation>
    <scope>NUCLEOTIDE SEQUENCE [LARGE SCALE GENOMIC DNA]</scope>
    <source>
        <strain evidence="3 4">DSM 29057</strain>
    </source>
</reference>
<evidence type="ECO:0000259" key="2">
    <source>
        <dbReference type="PROSITE" id="PS50987"/>
    </source>
</evidence>
<dbReference type="AlphaFoldDB" id="A0A2P8G181"/>
<gene>
    <name evidence="3" type="ORF">CLV60_1074</name>
</gene>
<dbReference type="SMART" id="SM00418">
    <property type="entry name" value="HTH_ARSR"/>
    <property type="match status" value="1"/>
</dbReference>
<dbReference type="OrthoDB" id="9800872at2"/>
<keyword evidence="4" id="KW-1185">Reference proteome</keyword>
<dbReference type="Pfam" id="PF01022">
    <property type="entry name" value="HTH_5"/>
    <property type="match status" value="1"/>
</dbReference>
<evidence type="ECO:0000313" key="4">
    <source>
        <dbReference type="Proteomes" id="UP000241964"/>
    </source>
</evidence>